<dbReference type="InParanoid" id="F9X6W2"/>
<keyword evidence="3" id="KW-1185">Reference proteome</keyword>
<evidence type="ECO:0000313" key="3">
    <source>
        <dbReference type="Proteomes" id="UP000008062"/>
    </source>
</evidence>
<dbReference type="HOGENOM" id="CLU_041441_3_0_1"/>
<dbReference type="InterPro" id="IPR051693">
    <property type="entry name" value="UPF0046_metallophosphoest"/>
</dbReference>
<dbReference type="Pfam" id="PF00149">
    <property type="entry name" value="Metallophos"/>
    <property type="match status" value="1"/>
</dbReference>
<dbReference type="CDD" id="cd07379">
    <property type="entry name" value="MPP_239FB"/>
    <property type="match status" value="1"/>
</dbReference>
<dbReference type="Gene3D" id="3.60.21.10">
    <property type="match status" value="1"/>
</dbReference>
<dbReference type="OMA" id="PHHDAWS"/>
<reference evidence="2 3" key="1">
    <citation type="journal article" date="2011" name="PLoS Genet.">
        <title>Finished genome of the fungal wheat pathogen Mycosphaerella graminicola reveals dispensome structure, chromosome plasticity, and stealth pathogenesis.</title>
        <authorList>
            <person name="Goodwin S.B."/>
            <person name="Ben M'barek S."/>
            <person name="Dhillon B."/>
            <person name="Wittenberg A.H.J."/>
            <person name="Crane C.F."/>
            <person name="Hane J.K."/>
            <person name="Foster A.J."/>
            <person name="Van der Lee T.A.J."/>
            <person name="Grimwood J."/>
            <person name="Aerts A."/>
            <person name="Antoniw J."/>
            <person name="Bailey A."/>
            <person name="Bluhm B."/>
            <person name="Bowler J."/>
            <person name="Bristow J."/>
            <person name="van der Burgt A."/>
            <person name="Canto-Canche B."/>
            <person name="Churchill A.C.L."/>
            <person name="Conde-Ferraez L."/>
            <person name="Cools H.J."/>
            <person name="Coutinho P.M."/>
            <person name="Csukai M."/>
            <person name="Dehal P."/>
            <person name="De Wit P."/>
            <person name="Donzelli B."/>
            <person name="van de Geest H.C."/>
            <person name="van Ham R.C.H.J."/>
            <person name="Hammond-Kosack K.E."/>
            <person name="Henrissat B."/>
            <person name="Kilian A."/>
            <person name="Kobayashi A.K."/>
            <person name="Koopmann E."/>
            <person name="Kourmpetis Y."/>
            <person name="Kuzniar A."/>
            <person name="Lindquist E."/>
            <person name="Lombard V."/>
            <person name="Maliepaard C."/>
            <person name="Martins N."/>
            <person name="Mehrabi R."/>
            <person name="Nap J.P.H."/>
            <person name="Ponomarenko A."/>
            <person name="Rudd J.J."/>
            <person name="Salamov A."/>
            <person name="Schmutz J."/>
            <person name="Schouten H.J."/>
            <person name="Shapiro H."/>
            <person name="Stergiopoulos I."/>
            <person name="Torriani S.F.F."/>
            <person name="Tu H."/>
            <person name="de Vries R.P."/>
            <person name="Waalwijk C."/>
            <person name="Ware S.B."/>
            <person name="Wiebenga A."/>
            <person name="Zwiers L.-H."/>
            <person name="Oliver R.P."/>
            <person name="Grigoriev I.V."/>
            <person name="Kema G.H.J."/>
        </authorList>
    </citation>
    <scope>NUCLEOTIDE SEQUENCE [LARGE SCALE GENOMIC DNA]</scope>
    <source>
        <strain evidence="3">CBS 115943 / IPO323</strain>
    </source>
</reference>
<proteinExistence type="predicted"/>
<dbReference type="eggNOG" id="KOG3947">
    <property type="taxonomic scope" value="Eukaryota"/>
</dbReference>
<dbReference type="AlphaFoldDB" id="F9X6W2"/>
<dbReference type="PANTHER" id="PTHR12905">
    <property type="entry name" value="METALLOPHOSPHOESTERASE"/>
    <property type="match status" value="1"/>
</dbReference>
<gene>
    <name evidence="2" type="ORF">MYCGRDRAFT_70026</name>
</gene>
<dbReference type="InterPro" id="IPR029052">
    <property type="entry name" value="Metallo-depent_PP-like"/>
</dbReference>
<dbReference type="Proteomes" id="UP000008062">
    <property type="component" value="Chromosome 3"/>
</dbReference>
<dbReference type="OrthoDB" id="630188at2759"/>
<sequence>MRREVLCTRADPVKIITAMSTTMPNPYEIPSIRRQLYNPTKLIARLTSYLFSLLHSSHKTNLNITVICISDTHTLIPTFIPPGDILIHAGDLTNAGTPAELQAQIDHLASLPHRYKIAIAGNHDTYLDPASRKTLSPADQAGSVDWKDIIYLQNSSTTLDFSDRTSRSHGRVKVFGSPHVPLVGGPEHAFQYPREEDMWTGKIPQDADIVVTHGPPRFHLDLPGVQAMGDRFLLREVRRTKPLLHVFGHIHAGRSDALGILRGGQESVRWDESERALAVVLDKESSESVWGLVSSWKNVVDCYHLLIFVVSGILALLQDRIFGYKVPSTRMVNAALTYCNTGKLGNKPQVVEL</sequence>
<dbReference type="PANTHER" id="PTHR12905:SF18">
    <property type="entry name" value="ESTER HYDROLASE, PUTATIVE (AFU_ORTHOLOGUE AFUA_4G03130)-RELATED"/>
    <property type="match status" value="1"/>
</dbReference>
<feature type="domain" description="Calcineurin-like phosphoesterase" evidence="1">
    <location>
        <begin position="65"/>
        <end position="252"/>
    </location>
</feature>
<dbReference type="GeneID" id="13395545"/>
<dbReference type="GO" id="GO:0016787">
    <property type="term" value="F:hydrolase activity"/>
    <property type="evidence" value="ECO:0007669"/>
    <property type="project" value="InterPro"/>
</dbReference>
<dbReference type="SUPFAM" id="SSF56300">
    <property type="entry name" value="Metallo-dependent phosphatases"/>
    <property type="match status" value="1"/>
</dbReference>
<dbReference type="RefSeq" id="XP_003854359.1">
    <property type="nucleotide sequence ID" value="XM_003854311.1"/>
</dbReference>
<accession>F9X6W2</accession>
<evidence type="ECO:0000313" key="2">
    <source>
        <dbReference type="EMBL" id="EGP89335.1"/>
    </source>
</evidence>
<name>F9X6W2_ZYMTI</name>
<evidence type="ECO:0000259" key="1">
    <source>
        <dbReference type="Pfam" id="PF00149"/>
    </source>
</evidence>
<dbReference type="KEGG" id="ztr:MYCGRDRAFT_70026"/>
<dbReference type="InterPro" id="IPR004843">
    <property type="entry name" value="Calcineurin-like_PHP"/>
</dbReference>
<organism evidence="2 3">
    <name type="scientific">Zymoseptoria tritici (strain CBS 115943 / IPO323)</name>
    <name type="common">Speckled leaf blotch fungus</name>
    <name type="synonym">Septoria tritici</name>
    <dbReference type="NCBI Taxonomy" id="336722"/>
    <lineage>
        <taxon>Eukaryota</taxon>
        <taxon>Fungi</taxon>
        <taxon>Dikarya</taxon>
        <taxon>Ascomycota</taxon>
        <taxon>Pezizomycotina</taxon>
        <taxon>Dothideomycetes</taxon>
        <taxon>Dothideomycetidae</taxon>
        <taxon>Mycosphaerellales</taxon>
        <taxon>Mycosphaerellaceae</taxon>
        <taxon>Zymoseptoria</taxon>
    </lineage>
</organism>
<protein>
    <recommendedName>
        <fullName evidence="1">Calcineurin-like phosphoesterase domain-containing protein</fullName>
    </recommendedName>
</protein>
<dbReference type="EMBL" id="CM001198">
    <property type="protein sequence ID" value="EGP89335.1"/>
    <property type="molecule type" value="Genomic_DNA"/>
</dbReference>